<dbReference type="EMBL" id="QGKY02000164">
    <property type="protein sequence ID" value="KAF2592057.1"/>
    <property type="molecule type" value="Genomic_DNA"/>
</dbReference>
<evidence type="ECO:0000313" key="2">
    <source>
        <dbReference type="EMBL" id="KAF2592057.1"/>
    </source>
</evidence>
<feature type="region of interest" description="Disordered" evidence="1">
    <location>
        <begin position="1"/>
        <end position="47"/>
    </location>
</feature>
<dbReference type="AlphaFoldDB" id="A0A8S9KE63"/>
<name>A0A8S9KE63_BRACR</name>
<sequence>MGEDDHHQGHLAHGRGQPAPRSPRPWARTTITKKEPAGSSTISKSTREVSIDTLQATAIDRVNKKSINSNTTPSIDTTCEKAEKVEILIPSRDKNGVLRDEEGLPRNSAGQLINAHVEEADISDTTSASIIITMSMSTNGTTSMLIDGTTSASSNGTTSTSIDGTSSTSIDGTSSTSTNGTTSTSIDGMTSETIYSTISASIDRNTYCRLKPVDIPEGSSCPQDIADSTPESTDISSSCRAQDIDREITMEDFSELKDFLKVLDEAHHEDLGQNSEKKLDDDQHTSERDLETLPKASIDRHRQPNIDRPRLPDIDRHPSDDIDRHPLLHELPGYTIAEEPVEERMQESEASLLAVHEHLRPHICAEAADRFHKRVRRIHDPVKIVVPCVVVEVEIPIPLDRSVHLVSYNWVFADAMYAVASQRDEVDKDPAEAASIKTDQI</sequence>
<proteinExistence type="predicted"/>
<evidence type="ECO:0000256" key="1">
    <source>
        <dbReference type="SAM" id="MobiDB-lite"/>
    </source>
</evidence>
<feature type="region of interest" description="Disordered" evidence="1">
    <location>
        <begin position="147"/>
        <end position="188"/>
    </location>
</feature>
<reference evidence="2" key="1">
    <citation type="submission" date="2019-12" db="EMBL/GenBank/DDBJ databases">
        <title>Genome sequencing and annotation of Brassica cretica.</title>
        <authorList>
            <person name="Studholme D.J."/>
            <person name="Sarris P.F."/>
        </authorList>
    </citation>
    <scope>NUCLEOTIDE SEQUENCE</scope>
    <source>
        <strain evidence="2">PFS-102/07</strain>
        <tissue evidence="2">Leaf</tissue>
    </source>
</reference>
<gene>
    <name evidence="2" type="ORF">F2Q70_00043419</name>
</gene>
<protein>
    <submittedName>
        <fullName evidence="2">Uncharacterized protein</fullName>
    </submittedName>
</protein>
<feature type="compositionally biased region" description="Polar residues" evidence="1">
    <location>
        <begin position="229"/>
        <end position="240"/>
    </location>
</feature>
<feature type="region of interest" description="Disordered" evidence="1">
    <location>
        <begin position="216"/>
        <end position="240"/>
    </location>
</feature>
<comment type="caution">
    <text evidence="2">The sequence shown here is derived from an EMBL/GenBank/DDBJ whole genome shotgun (WGS) entry which is preliminary data.</text>
</comment>
<accession>A0A8S9KE63</accession>
<organism evidence="2">
    <name type="scientific">Brassica cretica</name>
    <name type="common">Mustard</name>
    <dbReference type="NCBI Taxonomy" id="69181"/>
    <lineage>
        <taxon>Eukaryota</taxon>
        <taxon>Viridiplantae</taxon>
        <taxon>Streptophyta</taxon>
        <taxon>Embryophyta</taxon>
        <taxon>Tracheophyta</taxon>
        <taxon>Spermatophyta</taxon>
        <taxon>Magnoliopsida</taxon>
        <taxon>eudicotyledons</taxon>
        <taxon>Gunneridae</taxon>
        <taxon>Pentapetalae</taxon>
        <taxon>rosids</taxon>
        <taxon>malvids</taxon>
        <taxon>Brassicales</taxon>
        <taxon>Brassicaceae</taxon>
        <taxon>Brassiceae</taxon>
        <taxon>Brassica</taxon>
    </lineage>
</organism>
<feature type="region of interest" description="Disordered" evidence="1">
    <location>
        <begin position="271"/>
        <end position="326"/>
    </location>
</feature>